<sequence>MNAALVLAGVAVAITLTAPLAARHVGTGTSVELAAVRAARAVGSAAVFLAVGVAARTIPSVARLDTAASSWFVTHRSPDASRAVSVITTCADPAGLAVISLAVATLLSWRRLSLVPLVLLPTAVAVASIGIPCIKQAFGVARPPLEMRMAVVGDASYPSGHVTGTTAVAVLVMLLSSGWRTSCARRAYATVITVAVVASVGGSRLYLGLHWLTDIVGGALFGGSIAMTVGAAAALTDAHSSAILSSHSAAGMHR</sequence>
<dbReference type="CDD" id="cd03392">
    <property type="entry name" value="PAP2_like_2"/>
    <property type="match status" value="1"/>
</dbReference>
<organism evidence="3 4">
    <name type="scientific">Nocardia bovistercoris</name>
    <dbReference type="NCBI Taxonomy" id="2785916"/>
    <lineage>
        <taxon>Bacteria</taxon>
        <taxon>Bacillati</taxon>
        <taxon>Actinomycetota</taxon>
        <taxon>Actinomycetes</taxon>
        <taxon>Mycobacteriales</taxon>
        <taxon>Nocardiaceae</taxon>
        <taxon>Nocardia</taxon>
    </lineage>
</organism>
<evidence type="ECO:0000313" key="3">
    <source>
        <dbReference type="EMBL" id="MBH0776686.1"/>
    </source>
</evidence>
<dbReference type="RefSeq" id="WP_196149009.1">
    <property type="nucleotide sequence ID" value="NZ_JADMLG010000003.1"/>
</dbReference>
<dbReference type="SUPFAM" id="SSF48317">
    <property type="entry name" value="Acid phosphatase/Vanadium-dependent haloperoxidase"/>
    <property type="match status" value="1"/>
</dbReference>
<dbReference type="EMBL" id="JADMLG010000003">
    <property type="protein sequence ID" value="MBH0776686.1"/>
    <property type="molecule type" value="Genomic_DNA"/>
</dbReference>
<evidence type="ECO:0000259" key="2">
    <source>
        <dbReference type="SMART" id="SM00014"/>
    </source>
</evidence>
<evidence type="ECO:0000256" key="1">
    <source>
        <dbReference type="SAM" id="Phobius"/>
    </source>
</evidence>
<comment type="caution">
    <text evidence="3">The sequence shown here is derived from an EMBL/GenBank/DDBJ whole genome shotgun (WGS) entry which is preliminary data.</text>
</comment>
<feature type="transmembrane region" description="Helical" evidence="1">
    <location>
        <begin position="187"/>
        <end position="209"/>
    </location>
</feature>
<protein>
    <submittedName>
        <fullName evidence="3">Phosphatase PAP2 family protein</fullName>
    </submittedName>
</protein>
<feature type="domain" description="Phosphatidic acid phosphatase type 2/haloperoxidase" evidence="2">
    <location>
        <begin position="114"/>
        <end position="230"/>
    </location>
</feature>
<dbReference type="AlphaFoldDB" id="A0A931I9T3"/>
<evidence type="ECO:0000313" key="4">
    <source>
        <dbReference type="Proteomes" id="UP000655751"/>
    </source>
</evidence>
<accession>A0A931I9T3</accession>
<feature type="transmembrane region" description="Helical" evidence="1">
    <location>
        <begin position="158"/>
        <end position="175"/>
    </location>
</feature>
<reference evidence="3" key="1">
    <citation type="submission" date="2020-11" db="EMBL/GenBank/DDBJ databases">
        <title>Nocardia NEAU-351.nov., a novel actinomycete isolated from the cow dung.</title>
        <authorList>
            <person name="Zhang X."/>
        </authorList>
    </citation>
    <scope>NUCLEOTIDE SEQUENCE</scope>
    <source>
        <strain evidence="3">NEAU-351</strain>
    </source>
</reference>
<dbReference type="SMART" id="SM00014">
    <property type="entry name" value="acidPPc"/>
    <property type="match status" value="1"/>
</dbReference>
<feature type="transmembrane region" description="Helical" evidence="1">
    <location>
        <begin position="215"/>
        <end position="235"/>
    </location>
</feature>
<dbReference type="PANTHER" id="PTHR14969">
    <property type="entry name" value="SPHINGOSINE-1-PHOSPHATE PHOSPHOHYDROLASE"/>
    <property type="match status" value="1"/>
</dbReference>
<gene>
    <name evidence="3" type="ORF">IT779_10365</name>
</gene>
<keyword evidence="4" id="KW-1185">Reference proteome</keyword>
<dbReference type="PANTHER" id="PTHR14969:SF13">
    <property type="entry name" value="AT30094P"/>
    <property type="match status" value="1"/>
</dbReference>
<dbReference type="InterPro" id="IPR036938">
    <property type="entry name" value="PAP2/HPO_sf"/>
</dbReference>
<feature type="transmembrane region" description="Helical" evidence="1">
    <location>
        <begin position="114"/>
        <end position="138"/>
    </location>
</feature>
<proteinExistence type="predicted"/>
<feature type="transmembrane region" description="Helical" evidence="1">
    <location>
        <begin position="38"/>
        <end position="55"/>
    </location>
</feature>
<keyword evidence="1" id="KW-0472">Membrane</keyword>
<dbReference type="InterPro" id="IPR000326">
    <property type="entry name" value="PAP2/HPO"/>
</dbReference>
<keyword evidence="1" id="KW-0812">Transmembrane</keyword>
<dbReference type="Proteomes" id="UP000655751">
    <property type="component" value="Unassembled WGS sequence"/>
</dbReference>
<dbReference type="Pfam" id="PF01569">
    <property type="entry name" value="PAP2"/>
    <property type="match status" value="1"/>
</dbReference>
<name>A0A931I9T3_9NOCA</name>
<dbReference type="Gene3D" id="1.20.144.10">
    <property type="entry name" value="Phosphatidic acid phosphatase type 2/haloperoxidase"/>
    <property type="match status" value="1"/>
</dbReference>
<keyword evidence="1" id="KW-1133">Transmembrane helix</keyword>